<dbReference type="PANTHER" id="PTHR43792">
    <property type="entry name" value="GNAT FAMILY, PUTATIVE (AFU_ORTHOLOGUE AFUA_3G00765)-RELATED-RELATED"/>
    <property type="match status" value="1"/>
</dbReference>
<dbReference type="AlphaFoldDB" id="A0A6A5TI31"/>
<dbReference type="Pfam" id="PF13302">
    <property type="entry name" value="Acetyltransf_3"/>
    <property type="match status" value="1"/>
</dbReference>
<dbReference type="Gene3D" id="3.40.630.30">
    <property type="match status" value="1"/>
</dbReference>
<gene>
    <name evidence="2" type="ORF">CC80DRAFT_210557</name>
</gene>
<sequence>MPDPSFHIDTPRLTLSHFISSRNSHCDLFVDLTNDPNVHVANGGIAAEIPDHETARKNIDLNNQEIDSTGYGRYIVRVKTPSSTSLSALPIPELLETYTKIGLVSMKLRRNPGAPTLPDVGFTFLTPFTGKGYATEAATALLKHFQEAKGQKQFLGYCHPENEKSKSTFRRMGWVDRGMRAIDGLAPGVGFVRGWVFSLGVEEEELEGVGIMPWLGDLIER</sequence>
<evidence type="ECO:0000313" key="3">
    <source>
        <dbReference type="Proteomes" id="UP000800035"/>
    </source>
</evidence>
<name>A0A6A5TI31_9PLEO</name>
<evidence type="ECO:0000313" key="2">
    <source>
        <dbReference type="EMBL" id="KAF1951389.1"/>
    </source>
</evidence>
<evidence type="ECO:0000259" key="1">
    <source>
        <dbReference type="Pfam" id="PF13302"/>
    </source>
</evidence>
<dbReference type="OrthoDB" id="630895at2759"/>
<proteinExistence type="predicted"/>
<dbReference type="InterPro" id="IPR016181">
    <property type="entry name" value="Acyl_CoA_acyltransferase"/>
</dbReference>
<dbReference type="EMBL" id="ML977018">
    <property type="protein sequence ID" value="KAF1951389.1"/>
    <property type="molecule type" value="Genomic_DNA"/>
</dbReference>
<keyword evidence="3" id="KW-1185">Reference proteome</keyword>
<dbReference type="InterPro" id="IPR051531">
    <property type="entry name" value="N-acetyltransferase"/>
</dbReference>
<protein>
    <recommendedName>
        <fullName evidence="1">N-acetyltransferase domain-containing protein</fullName>
    </recommendedName>
</protein>
<organism evidence="2 3">
    <name type="scientific">Byssothecium circinans</name>
    <dbReference type="NCBI Taxonomy" id="147558"/>
    <lineage>
        <taxon>Eukaryota</taxon>
        <taxon>Fungi</taxon>
        <taxon>Dikarya</taxon>
        <taxon>Ascomycota</taxon>
        <taxon>Pezizomycotina</taxon>
        <taxon>Dothideomycetes</taxon>
        <taxon>Pleosporomycetidae</taxon>
        <taxon>Pleosporales</taxon>
        <taxon>Massarineae</taxon>
        <taxon>Massarinaceae</taxon>
        <taxon>Byssothecium</taxon>
    </lineage>
</organism>
<dbReference type="GO" id="GO:0016747">
    <property type="term" value="F:acyltransferase activity, transferring groups other than amino-acyl groups"/>
    <property type="evidence" value="ECO:0007669"/>
    <property type="project" value="InterPro"/>
</dbReference>
<reference evidence="2" key="1">
    <citation type="journal article" date="2020" name="Stud. Mycol.">
        <title>101 Dothideomycetes genomes: a test case for predicting lifestyles and emergence of pathogens.</title>
        <authorList>
            <person name="Haridas S."/>
            <person name="Albert R."/>
            <person name="Binder M."/>
            <person name="Bloem J."/>
            <person name="Labutti K."/>
            <person name="Salamov A."/>
            <person name="Andreopoulos B."/>
            <person name="Baker S."/>
            <person name="Barry K."/>
            <person name="Bills G."/>
            <person name="Bluhm B."/>
            <person name="Cannon C."/>
            <person name="Castanera R."/>
            <person name="Culley D."/>
            <person name="Daum C."/>
            <person name="Ezra D."/>
            <person name="Gonzalez J."/>
            <person name="Henrissat B."/>
            <person name="Kuo A."/>
            <person name="Liang C."/>
            <person name="Lipzen A."/>
            <person name="Lutzoni F."/>
            <person name="Magnuson J."/>
            <person name="Mondo S."/>
            <person name="Nolan M."/>
            <person name="Ohm R."/>
            <person name="Pangilinan J."/>
            <person name="Park H.-J."/>
            <person name="Ramirez L."/>
            <person name="Alfaro M."/>
            <person name="Sun H."/>
            <person name="Tritt A."/>
            <person name="Yoshinaga Y."/>
            <person name="Zwiers L.-H."/>
            <person name="Turgeon B."/>
            <person name="Goodwin S."/>
            <person name="Spatafora J."/>
            <person name="Crous P."/>
            <person name="Grigoriev I."/>
        </authorList>
    </citation>
    <scope>NUCLEOTIDE SEQUENCE</scope>
    <source>
        <strain evidence="2">CBS 675.92</strain>
    </source>
</reference>
<feature type="domain" description="N-acetyltransferase" evidence="1">
    <location>
        <begin position="12"/>
        <end position="174"/>
    </location>
</feature>
<dbReference type="Proteomes" id="UP000800035">
    <property type="component" value="Unassembled WGS sequence"/>
</dbReference>
<dbReference type="InterPro" id="IPR000182">
    <property type="entry name" value="GNAT_dom"/>
</dbReference>
<dbReference type="SUPFAM" id="SSF55729">
    <property type="entry name" value="Acyl-CoA N-acyltransferases (Nat)"/>
    <property type="match status" value="1"/>
</dbReference>
<dbReference type="PANTHER" id="PTHR43792:SF16">
    <property type="entry name" value="N-ACETYLTRANSFERASE DOMAIN-CONTAINING PROTEIN"/>
    <property type="match status" value="1"/>
</dbReference>
<accession>A0A6A5TI31</accession>